<keyword evidence="5" id="KW-0560">Oxidoreductase</keyword>
<dbReference type="GO" id="GO:0043386">
    <property type="term" value="P:mycotoxin biosynthetic process"/>
    <property type="evidence" value="ECO:0007669"/>
    <property type="project" value="InterPro"/>
</dbReference>
<evidence type="ECO:0000256" key="3">
    <source>
        <dbReference type="ARBA" id="ARBA00022692"/>
    </source>
</evidence>
<evidence type="ECO:0000256" key="8">
    <source>
        <dbReference type="ARBA" id="ARBA00023180"/>
    </source>
</evidence>
<keyword evidence="7" id="KW-0472">Membrane</keyword>
<dbReference type="PANTHER" id="PTHR33365:SF11">
    <property type="entry name" value="TAT PATHWAY SIGNAL SEQUENCE"/>
    <property type="match status" value="1"/>
</dbReference>
<comment type="caution">
    <text evidence="10">The sequence shown here is derived from an EMBL/GenBank/DDBJ whole genome shotgun (WGS) entry which is preliminary data.</text>
</comment>
<evidence type="ECO:0000313" key="11">
    <source>
        <dbReference type="Proteomes" id="UP001265746"/>
    </source>
</evidence>
<dbReference type="EMBL" id="JAUJFL010000006">
    <property type="protein sequence ID" value="KAK2601509.1"/>
    <property type="molecule type" value="Genomic_DNA"/>
</dbReference>
<keyword evidence="4" id="KW-1133">Transmembrane helix</keyword>
<dbReference type="AlphaFoldDB" id="A0AAD9VZX1"/>
<dbReference type="GO" id="GO:0016491">
    <property type="term" value="F:oxidoreductase activity"/>
    <property type="evidence" value="ECO:0007669"/>
    <property type="project" value="UniProtKB-KW"/>
</dbReference>
<gene>
    <name evidence="10" type="ORF">N8I77_010956</name>
</gene>
<proteinExistence type="inferred from homology"/>
<sequence>MALELGDVFTVAAPHQVHCLVCSLQNIALARKAGLVKLTEIAPQGAILADNGAVRNGLPPTADVEHIIHCFNYVRQTLMCFADATTEGHGYEDPDGPVIGVDHMCRDYHALRSWADEPSRVFPKNGTVQPY</sequence>
<dbReference type="PANTHER" id="PTHR33365">
    <property type="entry name" value="YALI0B05434P"/>
    <property type="match status" value="1"/>
</dbReference>
<evidence type="ECO:0000256" key="7">
    <source>
        <dbReference type="ARBA" id="ARBA00023136"/>
    </source>
</evidence>
<keyword evidence="11" id="KW-1185">Reference proteome</keyword>
<evidence type="ECO:0000256" key="9">
    <source>
        <dbReference type="ARBA" id="ARBA00035112"/>
    </source>
</evidence>
<comment type="subcellular location">
    <subcellularLocation>
        <location evidence="1">Membrane</location>
        <topology evidence="1">Single-pass membrane protein</topology>
    </subcellularLocation>
</comment>
<comment type="pathway">
    <text evidence="2">Mycotoxin biosynthesis.</text>
</comment>
<reference evidence="10" key="1">
    <citation type="submission" date="2023-06" db="EMBL/GenBank/DDBJ databases">
        <authorList>
            <person name="Noh H."/>
        </authorList>
    </citation>
    <scope>NUCLEOTIDE SEQUENCE</scope>
    <source>
        <strain evidence="10">DUCC20226</strain>
    </source>
</reference>
<evidence type="ECO:0000256" key="6">
    <source>
        <dbReference type="ARBA" id="ARBA00023026"/>
    </source>
</evidence>
<evidence type="ECO:0000256" key="5">
    <source>
        <dbReference type="ARBA" id="ARBA00023002"/>
    </source>
</evidence>
<accession>A0AAD9VZX1</accession>
<dbReference type="InterPro" id="IPR021765">
    <property type="entry name" value="UstYa-like"/>
</dbReference>
<dbReference type="Proteomes" id="UP001265746">
    <property type="component" value="Unassembled WGS sequence"/>
</dbReference>
<keyword evidence="3" id="KW-0812">Transmembrane</keyword>
<name>A0AAD9VZX1_PHOAM</name>
<dbReference type="Pfam" id="PF11807">
    <property type="entry name" value="UstYa"/>
    <property type="match status" value="1"/>
</dbReference>
<keyword evidence="8" id="KW-0325">Glycoprotein</keyword>
<organism evidence="10 11">
    <name type="scientific">Phomopsis amygdali</name>
    <name type="common">Fusicoccum amygdali</name>
    <dbReference type="NCBI Taxonomy" id="1214568"/>
    <lineage>
        <taxon>Eukaryota</taxon>
        <taxon>Fungi</taxon>
        <taxon>Dikarya</taxon>
        <taxon>Ascomycota</taxon>
        <taxon>Pezizomycotina</taxon>
        <taxon>Sordariomycetes</taxon>
        <taxon>Sordariomycetidae</taxon>
        <taxon>Diaporthales</taxon>
        <taxon>Diaporthaceae</taxon>
        <taxon>Diaporthe</taxon>
    </lineage>
</organism>
<keyword evidence="6" id="KW-0843">Virulence</keyword>
<evidence type="ECO:0000313" key="10">
    <source>
        <dbReference type="EMBL" id="KAK2601509.1"/>
    </source>
</evidence>
<comment type="similarity">
    <text evidence="9">Belongs to the ustYa family.</text>
</comment>
<protein>
    <submittedName>
        <fullName evidence="10">Uncharacterized protein</fullName>
    </submittedName>
</protein>
<dbReference type="GO" id="GO:0016020">
    <property type="term" value="C:membrane"/>
    <property type="evidence" value="ECO:0007669"/>
    <property type="project" value="UniProtKB-SubCell"/>
</dbReference>
<evidence type="ECO:0000256" key="2">
    <source>
        <dbReference type="ARBA" id="ARBA00004685"/>
    </source>
</evidence>
<evidence type="ECO:0000256" key="1">
    <source>
        <dbReference type="ARBA" id="ARBA00004167"/>
    </source>
</evidence>
<evidence type="ECO:0000256" key="4">
    <source>
        <dbReference type="ARBA" id="ARBA00022989"/>
    </source>
</evidence>